<feature type="domain" description="Glucose-6-phosphate dehydrogenase C-terminal" evidence="9">
    <location>
        <begin position="216"/>
        <end position="514"/>
    </location>
</feature>
<evidence type="ECO:0000256" key="6">
    <source>
        <dbReference type="ARBA" id="ARBA00023277"/>
    </source>
</evidence>
<keyword evidence="3 7" id="KW-0313">Glucose metabolism</keyword>
<dbReference type="AlphaFoldDB" id="A0AAC9P821"/>
<dbReference type="GO" id="GO:0050661">
    <property type="term" value="F:NADP binding"/>
    <property type="evidence" value="ECO:0007669"/>
    <property type="project" value="UniProtKB-UniRule"/>
</dbReference>
<dbReference type="GO" id="GO:0005829">
    <property type="term" value="C:cytosol"/>
    <property type="evidence" value="ECO:0007669"/>
    <property type="project" value="TreeGrafter"/>
</dbReference>
<protein>
    <recommendedName>
        <fullName evidence="7">Glucose-6-phosphate 1-dehydrogenase</fullName>
        <shortName evidence="7">G6PD</shortName>
        <ecNumber evidence="7">1.1.1.49</ecNumber>
    </recommendedName>
</protein>
<feature type="binding site" evidence="7">
    <location>
        <position position="243"/>
    </location>
    <ligand>
        <name>substrate</name>
    </ligand>
</feature>
<dbReference type="InterPro" id="IPR022675">
    <property type="entry name" value="G6P_DH_C"/>
</dbReference>
<evidence type="ECO:0000313" key="11">
    <source>
        <dbReference type="Proteomes" id="UP000182373"/>
    </source>
</evidence>
<feature type="binding site" evidence="7">
    <location>
        <position position="175"/>
    </location>
    <ligand>
        <name>NADP(+)</name>
        <dbReference type="ChEBI" id="CHEBI:58349"/>
    </ligand>
</feature>
<evidence type="ECO:0000313" key="10">
    <source>
        <dbReference type="EMBL" id="APH54107.1"/>
    </source>
</evidence>
<dbReference type="GO" id="GO:0004345">
    <property type="term" value="F:glucose-6-phosphate dehydrogenase activity"/>
    <property type="evidence" value="ECO:0007669"/>
    <property type="project" value="UniProtKB-UniRule"/>
</dbReference>
<evidence type="ECO:0000256" key="1">
    <source>
        <dbReference type="ARBA" id="ARBA00004937"/>
    </source>
</evidence>
<comment type="caution">
    <text evidence="7">Lacks conserved residue(s) required for the propagation of feature annotation.</text>
</comment>
<dbReference type="HAMAP" id="MF_00966">
    <property type="entry name" value="G6PD"/>
    <property type="match status" value="1"/>
</dbReference>
<keyword evidence="5 7" id="KW-0560">Oxidoreductase</keyword>
<reference evidence="11" key="1">
    <citation type="submission" date="2016-11" db="EMBL/GenBank/DDBJ databases">
        <title>Comparative genomic and phenotypic analysis of Granulibacter bethesdensis clinical isolates from patients with chronic granulomatous disease.</title>
        <authorList>
            <person name="Zarember K.A."/>
            <person name="Porcella S.F."/>
            <person name="Chu J."/>
            <person name="Ding L."/>
            <person name="Dahlstrom E."/>
            <person name="Barbian K."/>
            <person name="Martens C."/>
            <person name="Sykora L."/>
            <person name="Kramer S."/>
            <person name="Pettinato A.M."/>
            <person name="Hong H."/>
            <person name="Wald G."/>
            <person name="Berg L.J."/>
            <person name="Rogge L.S."/>
            <person name="Greenberg D.E."/>
            <person name="Falcone E.L."/>
            <person name="Neves J.F."/>
            <person name="Simoes M.J."/>
            <person name="Casal M."/>
            <person name="Rodriguez-Lopez F.C."/>
            <person name="Zelazny A."/>
            <person name="Gallin J.I."/>
            <person name="Holland S.M."/>
        </authorList>
    </citation>
    <scope>NUCLEOTIDE SEQUENCE [LARGE SCALE GENOMIC DNA]</scope>
    <source>
        <strain evidence="11">NIH9.1</strain>
    </source>
</reference>
<dbReference type="PANTHER" id="PTHR23429:SF0">
    <property type="entry name" value="GLUCOSE-6-PHOSPHATE 1-DEHYDROGENASE"/>
    <property type="match status" value="1"/>
</dbReference>
<dbReference type="SUPFAM" id="SSF55347">
    <property type="entry name" value="Glyceraldehyde-3-phosphate dehydrogenase-like, C-terminal domain"/>
    <property type="match status" value="1"/>
</dbReference>
<comment type="similarity">
    <text evidence="2 7">Belongs to the glucose-6-phosphate dehydrogenase family.</text>
</comment>
<dbReference type="RefSeq" id="WP_081368831.1">
    <property type="nucleotide sequence ID" value="NZ_CP018191.1"/>
</dbReference>
<evidence type="ECO:0000256" key="3">
    <source>
        <dbReference type="ARBA" id="ARBA00022526"/>
    </source>
</evidence>
<evidence type="ECO:0000256" key="2">
    <source>
        <dbReference type="ARBA" id="ARBA00009975"/>
    </source>
</evidence>
<name>A0AAC9P821_9PROT</name>
<dbReference type="GO" id="GO:0009051">
    <property type="term" value="P:pentose-phosphate shunt, oxidative branch"/>
    <property type="evidence" value="ECO:0007669"/>
    <property type="project" value="TreeGrafter"/>
</dbReference>
<accession>A0AAC9P821</accession>
<dbReference type="Proteomes" id="UP000182373">
    <property type="component" value="Chromosome"/>
</dbReference>
<comment type="pathway">
    <text evidence="1 7">Carbohydrate degradation; pentose phosphate pathway; D-ribulose 5-phosphate from D-glucose 6-phosphate (oxidative stage): step 1/3.</text>
</comment>
<dbReference type="Gene3D" id="3.30.360.10">
    <property type="entry name" value="Dihydrodipicolinate Reductase, domain 2"/>
    <property type="match status" value="1"/>
</dbReference>
<proteinExistence type="inferred from homology"/>
<dbReference type="InterPro" id="IPR001282">
    <property type="entry name" value="G6P_DH"/>
</dbReference>
<feature type="binding site" evidence="7">
    <location>
        <position position="209"/>
    </location>
    <ligand>
        <name>substrate</name>
    </ligand>
</feature>
<dbReference type="Pfam" id="PF02781">
    <property type="entry name" value="G6PD_C"/>
    <property type="match status" value="1"/>
</dbReference>
<dbReference type="EMBL" id="CP018191">
    <property type="protein sequence ID" value="APH54107.1"/>
    <property type="molecule type" value="Genomic_DNA"/>
</dbReference>
<dbReference type="InterPro" id="IPR022674">
    <property type="entry name" value="G6P_DH_NAD-bd"/>
</dbReference>
<evidence type="ECO:0000256" key="5">
    <source>
        <dbReference type="ARBA" id="ARBA00023002"/>
    </source>
</evidence>
<comment type="catalytic activity">
    <reaction evidence="7">
        <text>D-glucose 6-phosphate + NADP(+) = 6-phospho-D-glucono-1,5-lactone + NADPH + H(+)</text>
        <dbReference type="Rhea" id="RHEA:15841"/>
        <dbReference type="ChEBI" id="CHEBI:15378"/>
        <dbReference type="ChEBI" id="CHEBI:57783"/>
        <dbReference type="ChEBI" id="CHEBI:57955"/>
        <dbReference type="ChEBI" id="CHEBI:58349"/>
        <dbReference type="ChEBI" id="CHEBI:61548"/>
        <dbReference type="EC" id="1.1.1.49"/>
    </reaction>
</comment>
<dbReference type="Gene3D" id="3.40.50.720">
    <property type="entry name" value="NAD(P)-binding Rossmann-like Domain"/>
    <property type="match status" value="1"/>
</dbReference>
<dbReference type="Pfam" id="PF00479">
    <property type="entry name" value="G6PD_N"/>
    <property type="match status" value="1"/>
</dbReference>
<comment type="function">
    <text evidence="7">Catalyzes the oxidation of glucose 6-phosphate to 6-phosphogluconolactone.</text>
</comment>
<feature type="active site" description="Proton acceptor" evidence="7">
    <location>
        <position position="267"/>
    </location>
</feature>
<feature type="binding site" evidence="7">
    <location>
        <position position="262"/>
    </location>
    <ligand>
        <name>substrate</name>
    </ligand>
</feature>
<feature type="binding site" evidence="7">
    <location>
        <position position="205"/>
    </location>
    <ligand>
        <name>substrate</name>
    </ligand>
</feature>
<evidence type="ECO:0000256" key="7">
    <source>
        <dbReference type="HAMAP-Rule" id="MF_00966"/>
    </source>
</evidence>
<evidence type="ECO:0000256" key="4">
    <source>
        <dbReference type="ARBA" id="ARBA00022857"/>
    </source>
</evidence>
<feature type="domain" description="Glucose-6-phosphate dehydrogenase NAD-binding" evidence="8">
    <location>
        <begin position="30"/>
        <end position="214"/>
    </location>
</feature>
<dbReference type="PRINTS" id="PR00079">
    <property type="entry name" value="G6PDHDRGNASE"/>
</dbReference>
<sequence length="518" mass="58536">MSSIPKLGCTREQAETNSTVFQTAPACDMVIFGAGGDLTKRLVTPSLYSLAASKMLPDDFRVVGVDIADLDTESWRKQLTDMIHSFIGKKGVEFETDSIDEDAWKWLMDRFTYVKGDFSDSQTFKNLGQSLRDGNRLFYLAVADRFFAQVIEQLGSAGLTEQKEEGPWRRVIVEKPFGHDLESAQDLNKKILGILKENQVYRIDHFLGKETVQNIMMIRFGNGVFENLWNNHFIEHVQITAAETVGVEKRGGFYDHAGALRDMVPNHLFQLLAVTAMEPPVSFDADAVRSEKAKVLQAVRLMTEEDVADNAVRGQYGPGTVKGTDVQGYRSELNVDPQSATETFVAIKLMIDNWRWGKTPFYLRTGKHMSQRCTEIVLQLRRPPFTLFRDTGIENLPPNQIVIRISPNDGMSIDFNAKVPGPTVRVKQVSSDFRYSDYFERRPTTGYETLIYDCMIGDATLFQRADFVEAGWKIVQPILDAWARQTPDFPNYASGSNGPEEADELLAKDGFQWRDLNS</sequence>
<dbReference type="PANTHER" id="PTHR23429">
    <property type="entry name" value="GLUCOSE-6-PHOSPHATE 1-DEHYDROGENASE G6PD"/>
    <property type="match status" value="1"/>
</dbReference>
<dbReference type="NCBIfam" id="NF009492">
    <property type="entry name" value="PRK12853.1-3"/>
    <property type="match status" value="1"/>
</dbReference>
<gene>
    <name evidence="7" type="primary">zwf</name>
    <name evidence="10" type="ORF">GbCGDNIH9_0853</name>
</gene>
<dbReference type="NCBIfam" id="TIGR00871">
    <property type="entry name" value="zwf"/>
    <property type="match status" value="1"/>
</dbReference>
<evidence type="ECO:0000259" key="8">
    <source>
        <dbReference type="Pfam" id="PF00479"/>
    </source>
</evidence>
<dbReference type="PIRSF" id="PIRSF000110">
    <property type="entry name" value="G6PD"/>
    <property type="match status" value="1"/>
</dbReference>
<dbReference type="GO" id="GO:0006006">
    <property type="term" value="P:glucose metabolic process"/>
    <property type="evidence" value="ECO:0007669"/>
    <property type="project" value="UniProtKB-KW"/>
</dbReference>
<keyword evidence="6 7" id="KW-0119">Carbohydrate metabolism</keyword>
<evidence type="ECO:0000259" key="9">
    <source>
        <dbReference type="Pfam" id="PF02781"/>
    </source>
</evidence>
<dbReference type="EC" id="1.1.1.49" evidence="7"/>
<dbReference type="InterPro" id="IPR019796">
    <property type="entry name" value="G6P_DH_AS"/>
</dbReference>
<feature type="binding site" evidence="7">
    <location>
        <position position="367"/>
    </location>
    <ligand>
        <name>substrate</name>
    </ligand>
</feature>
<keyword evidence="4 7" id="KW-0521">NADP</keyword>
<dbReference type="SUPFAM" id="SSF51735">
    <property type="entry name" value="NAD(P)-binding Rossmann-fold domains"/>
    <property type="match status" value="1"/>
</dbReference>
<feature type="binding site" evidence="7">
    <location>
        <begin position="117"/>
        <end position="118"/>
    </location>
    <ligand>
        <name>NADP(+)</name>
        <dbReference type="ChEBI" id="CHEBI:58349"/>
    </ligand>
</feature>
<dbReference type="PROSITE" id="PS00069">
    <property type="entry name" value="G6P_DEHYDROGENASE"/>
    <property type="match status" value="1"/>
</dbReference>
<dbReference type="InterPro" id="IPR036291">
    <property type="entry name" value="NAD(P)-bd_dom_sf"/>
</dbReference>
<organism evidence="10 11">
    <name type="scientific">Granulibacter bethesdensis</name>
    <dbReference type="NCBI Taxonomy" id="364410"/>
    <lineage>
        <taxon>Bacteria</taxon>
        <taxon>Pseudomonadati</taxon>
        <taxon>Pseudomonadota</taxon>
        <taxon>Alphaproteobacteria</taxon>
        <taxon>Acetobacterales</taxon>
        <taxon>Acetobacteraceae</taxon>
        <taxon>Granulibacter</taxon>
    </lineage>
</organism>